<evidence type="ECO:0000256" key="1">
    <source>
        <dbReference type="SAM" id="Phobius"/>
    </source>
</evidence>
<keyword evidence="1" id="KW-1133">Transmembrane helix</keyword>
<protein>
    <submittedName>
        <fullName evidence="2">Uncharacterized protein</fullName>
    </submittedName>
</protein>
<evidence type="ECO:0000313" key="3">
    <source>
        <dbReference type="Proteomes" id="UP000727962"/>
    </source>
</evidence>
<dbReference type="AlphaFoldDB" id="A0A931LT83"/>
<comment type="caution">
    <text evidence="2">The sequence shown here is derived from an EMBL/GenBank/DDBJ whole genome shotgun (WGS) entry which is preliminary data.</text>
</comment>
<gene>
    <name evidence="2" type="ORF">HYR64_07270</name>
</gene>
<reference evidence="2" key="1">
    <citation type="submission" date="2020-07" db="EMBL/GenBank/DDBJ databases">
        <title>Huge and variable diversity of episymbiotic CPR bacteria and DPANN archaea in groundwater ecosystems.</title>
        <authorList>
            <person name="He C.Y."/>
            <person name="Keren R."/>
            <person name="Whittaker M."/>
            <person name="Farag I.F."/>
            <person name="Doudna J."/>
            <person name="Cate J.H.D."/>
            <person name="Banfield J.F."/>
        </authorList>
    </citation>
    <scope>NUCLEOTIDE SEQUENCE</scope>
    <source>
        <strain evidence="2">NC_groundwater_17_Pr7_B-0.1um_64_12</strain>
    </source>
</reference>
<feature type="transmembrane region" description="Helical" evidence="1">
    <location>
        <begin position="57"/>
        <end position="76"/>
    </location>
</feature>
<dbReference type="EMBL" id="JACOSL010000041">
    <property type="protein sequence ID" value="MBI1756889.1"/>
    <property type="molecule type" value="Genomic_DNA"/>
</dbReference>
<evidence type="ECO:0000313" key="2">
    <source>
        <dbReference type="EMBL" id="MBI1756889.1"/>
    </source>
</evidence>
<feature type="transmembrane region" description="Helical" evidence="1">
    <location>
        <begin position="30"/>
        <end position="51"/>
    </location>
</feature>
<keyword evidence="1" id="KW-0812">Transmembrane</keyword>
<name>A0A931LT83_FIMGI</name>
<keyword evidence="1" id="KW-0472">Membrane</keyword>
<dbReference type="Proteomes" id="UP000727962">
    <property type="component" value="Unassembled WGS sequence"/>
</dbReference>
<sequence length="275" mass="30483">MFFRPSHHDYPNLAEYLRTLRRQNERASEVVAVIAVVVGLGVSFAFALLMREIGGEGFSRFGVLGLFAGLGLAFWFTRRQKTRPEALLAEAREVAKDMSTRLERGRLMRDLGQPSMDVLEECARGWAKVNQLLGTPFWRDADIPVHYRTIRETVLNSVEGAMAEAILLFRNNLSDSHGLSDLKAMAGEVLEEVVFGKPRLPQHLPSGFGPARELADKMRLLVNEVETVAQRAQEELAPLGPATASASLDLCIGELRSIRQAEAELRQNLGQSSQG</sequence>
<organism evidence="2 3">
    <name type="scientific">Fimbriimonas ginsengisoli</name>
    <dbReference type="NCBI Taxonomy" id="1005039"/>
    <lineage>
        <taxon>Bacteria</taxon>
        <taxon>Bacillati</taxon>
        <taxon>Armatimonadota</taxon>
        <taxon>Fimbriimonadia</taxon>
        <taxon>Fimbriimonadales</taxon>
        <taxon>Fimbriimonadaceae</taxon>
        <taxon>Fimbriimonas</taxon>
    </lineage>
</organism>
<accession>A0A931LT83</accession>
<proteinExistence type="predicted"/>